<gene>
    <name evidence="2" type="ORF">ACFFIA_38655</name>
</gene>
<proteinExistence type="predicted"/>
<keyword evidence="3" id="KW-1185">Reference proteome</keyword>
<dbReference type="EMBL" id="JBHLUH010000084">
    <property type="protein sequence ID" value="MFC0533544.1"/>
    <property type="molecule type" value="Genomic_DNA"/>
</dbReference>
<feature type="domain" description="VapC45 PIN like" evidence="1">
    <location>
        <begin position="42"/>
        <end position="97"/>
    </location>
</feature>
<reference evidence="2 3" key="1">
    <citation type="submission" date="2024-09" db="EMBL/GenBank/DDBJ databases">
        <authorList>
            <person name="Sun Q."/>
            <person name="Mori K."/>
        </authorList>
    </citation>
    <scope>NUCLEOTIDE SEQUENCE [LARGE SCALE GENOMIC DNA]</scope>
    <source>
        <strain evidence="2 3">TBRC 3947</strain>
    </source>
</reference>
<dbReference type="Proteomes" id="UP001589867">
    <property type="component" value="Unassembled WGS sequence"/>
</dbReference>
<dbReference type="InterPro" id="IPR041375">
    <property type="entry name" value="VapC45_PIN-like"/>
</dbReference>
<evidence type="ECO:0000313" key="3">
    <source>
        <dbReference type="Proteomes" id="UP001589867"/>
    </source>
</evidence>
<comment type="caution">
    <text evidence="2">The sequence shown here is derived from an EMBL/GenBank/DDBJ whole genome shotgun (WGS) entry which is preliminary data.</text>
</comment>
<accession>A0ABV6MG34</accession>
<sequence length="144" mass="16254">MRPAEVRFYIDADILGLAHVLAGLRDDVTYPGDPGATVRKRIRPPCPIRSPAVPDKDWIGLVAARGWLIITRDGHIQVHTKELAEVREHSAKMVALDTSQAHGTFDQLEIVMCRWRQIVDLYEQPGPFNYVASRTNLRRISLST</sequence>
<name>A0ABV6MG34_9ACTN</name>
<dbReference type="Pfam" id="PF18478">
    <property type="entry name" value="PIN_10"/>
    <property type="match status" value="1"/>
</dbReference>
<organism evidence="2 3">
    <name type="scientific">Phytohabitans kaempferiae</name>
    <dbReference type="NCBI Taxonomy" id="1620943"/>
    <lineage>
        <taxon>Bacteria</taxon>
        <taxon>Bacillati</taxon>
        <taxon>Actinomycetota</taxon>
        <taxon>Actinomycetes</taxon>
        <taxon>Micromonosporales</taxon>
        <taxon>Micromonosporaceae</taxon>
    </lineage>
</organism>
<evidence type="ECO:0000313" key="2">
    <source>
        <dbReference type="EMBL" id="MFC0533544.1"/>
    </source>
</evidence>
<protein>
    <recommendedName>
        <fullName evidence="1">VapC45 PIN like domain-containing protein</fullName>
    </recommendedName>
</protein>
<dbReference type="RefSeq" id="WP_377261256.1">
    <property type="nucleotide sequence ID" value="NZ_JBHLUH010000084.1"/>
</dbReference>
<evidence type="ECO:0000259" key="1">
    <source>
        <dbReference type="Pfam" id="PF18478"/>
    </source>
</evidence>